<keyword evidence="1" id="KW-0464">Manganese</keyword>
<protein>
    <submittedName>
        <fullName evidence="4">Alpha-L-glutamate ligase-like protein</fullName>
    </submittedName>
</protein>
<evidence type="ECO:0000256" key="2">
    <source>
        <dbReference type="PROSITE-ProRule" id="PRU00409"/>
    </source>
</evidence>
<gene>
    <name evidence="4" type="ORF">GFB47_06865</name>
</gene>
<dbReference type="GO" id="GO:0009432">
    <property type="term" value="P:SOS response"/>
    <property type="evidence" value="ECO:0007669"/>
    <property type="project" value="TreeGrafter"/>
</dbReference>
<dbReference type="Proteomes" id="UP000348942">
    <property type="component" value="Chromosome 1"/>
</dbReference>
<dbReference type="Pfam" id="PF14397">
    <property type="entry name" value="ATPgrasp_ST"/>
    <property type="match status" value="1"/>
</dbReference>
<dbReference type="GO" id="GO:0005737">
    <property type="term" value="C:cytoplasm"/>
    <property type="evidence" value="ECO:0007669"/>
    <property type="project" value="TreeGrafter"/>
</dbReference>
<dbReference type="InterPro" id="IPR011758">
    <property type="entry name" value="RimK-rel_E_lig"/>
</dbReference>
<dbReference type="InterPro" id="IPR039523">
    <property type="entry name" value="RimK-rel_E_lig_ATP-grasp"/>
</dbReference>
<organism evidence="4 5">
    <name type="scientific">Vibrio algicola</name>
    <dbReference type="NCBI Taxonomy" id="2662262"/>
    <lineage>
        <taxon>Bacteria</taxon>
        <taxon>Pseudomonadati</taxon>
        <taxon>Pseudomonadota</taxon>
        <taxon>Gammaproteobacteria</taxon>
        <taxon>Vibrionales</taxon>
        <taxon>Vibrionaceae</taxon>
        <taxon>Vibrio</taxon>
    </lineage>
</organism>
<dbReference type="InterPro" id="IPR011761">
    <property type="entry name" value="ATP-grasp"/>
</dbReference>
<sequence>MFSMFTSPQKLNAKGVMGMNKRNGAYIGRYNDRSKYPLVDDKLKTKIIAQEHGATVPKLIGVITQQAQVRTIHAMVDKWPGFVIKPARGSGGKGILVIISHKDGVYIKPSGQAINKEDVERHISNALAGLFSLGGKNDVAVVENLIKFDDTAFEGYSYEGVPDIRVIVFQGYPVMAMMRCSTAASDGKANLHQGAVGVGLDIATGRAVRAVQYDRPIANHPDTDKPLNGLIVPNWEKLLTLASSAWEMTSLGYMGTDMVLDKEEGPMVLELNARPGLAIQIANGAGLLPRLHHIESLGTPVLANYPKPAERVAYAAEQFAAKPQF</sequence>
<dbReference type="NCBIfam" id="TIGR02291">
    <property type="entry name" value="rimK_rel_E_lig"/>
    <property type="match status" value="1"/>
</dbReference>
<dbReference type="AlphaFoldDB" id="A0A5Q0TJH1"/>
<keyword evidence="2" id="KW-0067">ATP-binding</keyword>
<reference evidence="4 5" key="1">
    <citation type="submission" date="2019-10" db="EMBL/GenBank/DDBJ databases">
        <title>Vibrio sp. nov., isolated from Coralline algae surface.</title>
        <authorList>
            <person name="Geng Y."/>
            <person name="Zhang X."/>
        </authorList>
    </citation>
    <scope>NUCLEOTIDE SEQUENCE [LARGE SCALE GENOMIC DNA]</scope>
    <source>
        <strain evidence="4 5">SM1977</strain>
    </source>
</reference>
<dbReference type="GO" id="GO:0005524">
    <property type="term" value="F:ATP binding"/>
    <property type="evidence" value="ECO:0007669"/>
    <property type="project" value="UniProtKB-UniRule"/>
</dbReference>
<keyword evidence="4" id="KW-0436">Ligase</keyword>
<dbReference type="PROSITE" id="PS50975">
    <property type="entry name" value="ATP_GRASP"/>
    <property type="match status" value="1"/>
</dbReference>
<dbReference type="Gene3D" id="3.30.470.20">
    <property type="entry name" value="ATP-grasp fold, B domain"/>
    <property type="match status" value="1"/>
</dbReference>
<feature type="domain" description="ATP-grasp" evidence="3">
    <location>
        <begin position="46"/>
        <end position="310"/>
    </location>
</feature>
<evidence type="ECO:0000256" key="1">
    <source>
        <dbReference type="ARBA" id="ARBA00023211"/>
    </source>
</evidence>
<evidence type="ECO:0000313" key="5">
    <source>
        <dbReference type="Proteomes" id="UP000348942"/>
    </source>
</evidence>
<proteinExistence type="predicted"/>
<dbReference type="PANTHER" id="PTHR21621:SF0">
    <property type="entry name" value="BETA-CITRYLGLUTAMATE SYNTHASE B-RELATED"/>
    <property type="match status" value="1"/>
</dbReference>
<dbReference type="GO" id="GO:0046872">
    <property type="term" value="F:metal ion binding"/>
    <property type="evidence" value="ECO:0007669"/>
    <property type="project" value="InterPro"/>
</dbReference>
<accession>A0A5Q0TJH1</accession>
<dbReference type="RefSeq" id="WP_153447306.1">
    <property type="nucleotide sequence ID" value="NZ_CP045699.1"/>
</dbReference>
<keyword evidence="2" id="KW-0547">Nucleotide-binding</keyword>
<dbReference type="PANTHER" id="PTHR21621">
    <property type="entry name" value="RIBOSOMAL PROTEIN S6 MODIFICATION PROTEIN"/>
    <property type="match status" value="1"/>
</dbReference>
<keyword evidence="5" id="KW-1185">Reference proteome</keyword>
<dbReference type="SUPFAM" id="SSF56059">
    <property type="entry name" value="Glutathione synthetase ATP-binding domain-like"/>
    <property type="match status" value="1"/>
</dbReference>
<dbReference type="EMBL" id="CP045699">
    <property type="protein sequence ID" value="QGA65157.1"/>
    <property type="molecule type" value="Genomic_DNA"/>
</dbReference>
<name>A0A5Q0TJH1_9VIBR</name>
<dbReference type="GO" id="GO:0018169">
    <property type="term" value="F:ribosomal S6-glutamic acid ligase activity"/>
    <property type="evidence" value="ECO:0007669"/>
    <property type="project" value="TreeGrafter"/>
</dbReference>
<evidence type="ECO:0000313" key="4">
    <source>
        <dbReference type="EMBL" id="QGA65157.1"/>
    </source>
</evidence>
<evidence type="ECO:0000259" key="3">
    <source>
        <dbReference type="PROSITE" id="PS50975"/>
    </source>
</evidence>